<dbReference type="RefSeq" id="WP_208058591.1">
    <property type="nucleotide sequence ID" value="NZ_JAGDYP010000004.1"/>
</dbReference>
<proteinExistence type="predicted"/>
<evidence type="ECO:0000313" key="1">
    <source>
        <dbReference type="EMBL" id="MBO1884025.1"/>
    </source>
</evidence>
<dbReference type="Proteomes" id="UP000681610">
    <property type="component" value="Unassembled WGS sequence"/>
</dbReference>
<sequence>MKNKPLYLLIFLYNALLYSQQDTITVQENDIITVEKDIYTHNPRTGVYSTKYYALKGSVDSLKGFYKIVKDNNHFYTCYFEKGIKSLNKEPFYNVVKYYEKDKDSSAYKVYKIDVYFPYFLSNSIYYTTDTFDCKAKKIIINQIDIWSNQIMRTFYVKQRIKKNSLEWIFKGKSSGTISFPKKGICEPFK</sequence>
<reference evidence="1 2" key="1">
    <citation type="submission" date="2021-03" db="EMBL/GenBank/DDBJ databases">
        <title>Isolation and description of Capnocytophaga bilenii sp. nov., a novel Capnocytophaga species, isolated from a gingivitis subject.</title>
        <authorList>
            <person name="Antezack A."/>
            <person name="Monnet-Corti V."/>
            <person name="La Scola B."/>
        </authorList>
    </citation>
    <scope>NUCLEOTIDE SEQUENCE [LARGE SCALE GENOMIC DNA]</scope>
    <source>
        <strain evidence="1 2">Marseille-Q4570</strain>
    </source>
</reference>
<gene>
    <name evidence="1" type="ORF">J4N46_06275</name>
</gene>
<organism evidence="1 2">
    <name type="scientific">Capnocytophaga bilenii</name>
    <dbReference type="NCBI Taxonomy" id="2819369"/>
    <lineage>
        <taxon>Bacteria</taxon>
        <taxon>Pseudomonadati</taxon>
        <taxon>Bacteroidota</taxon>
        <taxon>Flavobacteriia</taxon>
        <taxon>Flavobacteriales</taxon>
        <taxon>Flavobacteriaceae</taxon>
        <taxon>Capnocytophaga</taxon>
    </lineage>
</organism>
<dbReference type="EMBL" id="JAGDYP010000004">
    <property type="protein sequence ID" value="MBO1884025.1"/>
    <property type="molecule type" value="Genomic_DNA"/>
</dbReference>
<name>A0ABS3PXG0_9FLAO</name>
<comment type="caution">
    <text evidence="1">The sequence shown here is derived from an EMBL/GenBank/DDBJ whole genome shotgun (WGS) entry which is preliminary data.</text>
</comment>
<protein>
    <submittedName>
        <fullName evidence="1">Uncharacterized protein</fullName>
    </submittedName>
</protein>
<evidence type="ECO:0000313" key="2">
    <source>
        <dbReference type="Proteomes" id="UP000681610"/>
    </source>
</evidence>
<accession>A0ABS3PXG0</accession>
<keyword evidence="2" id="KW-1185">Reference proteome</keyword>